<dbReference type="GO" id="GO:0003987">
    <property type="term" value="F:acetate-CoA ligase activity"/>
    <property type="evidence" value="ECO:0007669"/>
    <property type="project" value="UniProtKB-UniRule"/>
</dbReference>
<evidence type="ECO:0000259" key="9">
    <source>
        <dbReference type="Pfam" id="PF16177"/>
    </source>
</evidence>
<dbReference type="eggNOG" id="arCOG01529">
    <property type="taxonomic scope" value="Archaea"/>
</dbReference>
<evidence type="ECO:0000256" key="4">
    <source>
        <dbReference type="ARBA" id="ARBA00022741"/>
    </source>
</evidence>
<dbReference type="InterPro" id="IPR032387">
    <property type="entry name" value="ACAS_N"/>
</dbReference>
<dbReference type="CDD" id="cd05966">
    <property type="entry name" value="ACS"/>
    <property type="match status" value="1"/>
</dbReference>
<dbReference type="Proteomes" id="UP000006565">
    <property type="component" value="Chromosome"/>
</dbReference>
<feature type="domain" description="AMP-binding enzyme C-terminal" evidence="8">
    <location>
        <begin position="553"/>
        <end position="631"/>
    </location>
</feature>
<organism evidence="10 11">
    <name type="scientific">Methanolacinia petrolearia (strain DSM 11571 / OCM 486 / SEBR 4847)</name>
    <name type="common">Methanoplanus petrolearius</name>
    <dbReference type="NCBI Taxonomy" id="679926"/>
    <lineage>
        <taxon>Archaea</taxon>
        <taxon>Methanobacteriati</taxon>
        <taxon>Methanobacteriota</taxon>
        <taxon>Stenosarchaea group</taxon>
        <taxon>Methanomicrobia</taxon>
        <taxon>Methanomicrobiales</taxon>
        <taxon>Methanomicrobiaceae</taxon>
        <taxon>Methanolacinia</taxon>
    </lineage>
</organism>
<keyword evidence="5" id="KW-0067">ATP-binding</keyword>
<evidence type="ECO:0000313" key="11">
    <source>
        <dbReference type="Proteomes" id="UP000006565"/>
    </source>
</evidence>
<dbReference type="NCBIfam" id="TIGR02188">
    <property type="entry name" value="Ac_CoA_lig_AcsA"/>
    <property type="match status" value="1"/>
</dbReference>
<dbReference type="PROSITE" id="PS00455">
    <property type="entry name" value="AMP_BINDING"/>
    <property type="match status" value="1"/>
</dbReference>
<dbReference type="Gene3D" id="3.30.300.30">
    <property type="match status" value="1"/>
</dbReference>
<dbReference type="GO" id="GO:0019427">
    <property type="term" value="P:acetyl-CoA biosynthetic process from acetate"/>
    <property type="evidence" value="ECO:0007669"/>
    <property type="project" value="UniProtKB-UniRule"/>
</dbReference>
<keyword evidence="4" id="KW-0547">Nucleotide-binding</keyword>
<dbReference type="PANTHER" id="PTHR24095:SF14">
    <property type="entry name" value="ACETYL-COENZYME A SYNTHETASE 1"/>
    <property type="match status" value="1"/>
</dbReference>
<evidence type="ECO:0000256" key="2">
    <source>
        <dbReference type="ARBA" id="ARBA00013275"/>
    </source>
</evidence>
<evidence type="ECO:0000256" key="3">
    <source>
        <dbReference type="ARBA" id="ARBA00022598"/>
    </source>
</evidence>
<gene>
    <name evidence="10" type="ordered locus">Mpet_2627</name>
</gene>
<evidence type="ECO:0000256" key="5">
    <source>
        <dbReference type="ARBA" id="ARBA00022840"/>
    </source>
</evidence>
<sequence>MSIRGSTDSVLLFYTINYVEYQRRYDTITSQEKTNLSHGYIPAEEYREMSNLGNYQTAYERFLKDPEKFWSEIASELEWFKEWDQILEWNYPNAKWFTGAKCNITHNCLDRHLNTEKRNKVALIWRGDDGSERIITYRQLFREVCRFANGLKSLGARKGDRICIYMPNTPEQIIAILACARIGAVHNVVFAGFGMESLHSRIRDSESRFVITSDASFRRGKRIDLKSIVDRAIVHTSVEKVIVHRRTRPRTELYSEIEIDFYDLMKERNYFIEPEVMDSEDPLFILYTSGTTGTAKGILHTCGGYMVGTYYTCKYVLDMKPSDVHWCTADPGWITGHSYIIYGPLLFGTTLLISETTPDYPDPGVWWDMVEDFGVTILYTAPTAIRMFMRHGEKWPEKYNLDSLRILASVGEPLNPEAFEWYYKVIGKSRTPIVDTWWQTETGMHMVTTLVGEKMKPGYAGKAIPGVVADVVDKEGNSKKAGETGILVIKGPWPSMMRSVWGNDERYRQYWTQIKDYYVVGDLAVKDDDGYIQIIGRSDDVIIIAGHNLGTAEVESALVEHEAVAEAAVIGIPDPVKGNIIKAFVILIDGYSGSEKLANELTYHVRMTLGPIAMPAEIKFVESLPKTRSGKIMRRVLKAQEMGEDPGDLSTMEE</sequence>
<proteinExistence type="inferred from homology"/>
<dbReference type="InterPro" id="IPR025110">
    <property type="entry name" value="AMP-bd_C"/>
</dbReference>
<name>E1RFR6_METP4</name>
<dbReference type="GO" id="GO:0043427">
    <property type="term" value="P:carbon fixation by 3-hydroxypropionate cycle"/>
    <property type="evidence" value="ECO:0007669"/>
    <property type="project" value="UniProtKB-ARBA"/>
</dbReference>
<dbReference type="InterPro" id="IPR000873">
    <property type="entry name" value="AMP-dep_synth/lig_dom"/>
</dbReference>
<dbReference type="PANTHER" id="PTHR24095">
    <property type="entry name" value="ACETYL-COENZYME A SYNTHETASE"/>
    <property type="match status" value="1"/>
</dbReference>
<dbReference type="STRING" id="679926.Mpet_2627"/>
<dbReference type="EMBL" id="CP002117">
    <property type="protein sequence ID" value="ADN37370.1"/>
    <property type="molecule type" value="Genomic_DNA"/>
</dbReference>
<dbReference type="EC" id="6.2.1.1" evidence="2 6"/>
<feature type="domain" description="AMP-dependent synthetase/ligase" evidence="7">
    <location>
        <begin position="116"/>
        <end position="499"/>
    </location>
</feature>
<evidence type="ECO:0000259" key="7">
    <source>
        <dbReference type="Pfam" id="PF00501"/>
    </source>
</evidence>
<dbReference type="InterPro" id="IPR011904">
    <property type="entry name" value="Ac_CoA_lig"/>
</dbReference>
<dbReference type="GO" id="GO:0043955">
    <property type="term" value="F:3-hydroxypropionyl-CoA synthetase activity"/>
    <property type="evidence" value="ECO:0007669"/>
    <property type="project" value="UniProtKB-ARBA"/>
</dbReference>
<dbReference type="Pfam" id="PF00501">
    <property type="entry name" value="AMP-binding"/>
    <property type="match status" value="1"/>
</dbReference>
<dbReference type="InterPro" id="IPR020845">
    <property type="entry name" value="AMP-binding_CS"/>
</dbReference>
<feature type="domain" description="Acetyl-coenzyme A synthetase N-terminal" evidence="9">
    <location>
        <begin position="55"/>
        <end position="108"/>
    </location>
</feature>
<evidence type="ECO:0000313" key="10">
    <source>
        <dbReference type="EMBL" id="ADN37370.1"/>
    </source>
</evidence>
<dbReference type="HOGENOM" id="CLU_000022_3_6_2"/>
<dbReference type="SUPFAM" id="SSF56801">
    <property type="entry name" value="Acetyl-CoA synthetase-like"/>
    <property type="match status" value="1"/>
</dbReference>
<evidence type="ECO:0000256" key="1">
    <source>
        <dbReference type="ARBA" id="ARBA00006432"/>
    </source>
</evidence>
<dbReference type="Pfam" id="PF13193">
    <property type="entry name" value="AMP-binding_C"/>
    <property type="match status" value="1"/>
</dbReference>
<dbReference type="GO" id="GO:0016208">
    <property type="term" value="F:AMP binding"/>
    <property type="evidence" value="ECO:0007669"/>
    <property type="project" value="InterPro"/>
</dbReference>
<dbReference type="Gene3D" id="3.40.50.12780">
    <property type="entry name" value="N-terminal domain of ligase-like"/>
    <property type="match status" value="1"/>
</dbReference>
<dbReference type="FunFam" id="3.40.50.12780:FF:000001">
    <property type="entry name" value="Acetyl-coenzyme A synthetase"/>
    <property type="match status" value="1"/>
</dbReference>
<dbReference type="NCBIfam" id="NF001208">
    <property type="entry name" value="PRK00174.1"/>
    <property type="match status" value="1"/>
</dbReference>
<dbReference type="GO" id="GO:0005524">
    <property type="term" value="F:ATP binding"/>
    <property type="evidence" value="ECO:0007669"/>
    <property type="project" value="UniProtKB-KW"/>
</dbReference>
<evidence type="ECO:0000259" key="8">
    <source>
        <dbReference type="Pfam" id="PF13193"/>
    </source>
</evidence>
<accession>E1RFR6</accession>
<evidence type="ECO:0000256" key="6">
    <source>
        <dbReference type="NCBIfam" id="TIGR02188"/>
    </source>
</evidence>
<reference evidence="10 11" key="1">
    <citation type="journal article" date="2010" name="Stand. Genomic Sci.">
        <title>Complete genome sequence of Methanoplanus petrolearius type strain (SEBR 4847).</title>
        <authorList>
            <person name="Brambilla E."/>
            <person name="Djao O.D."/>
            <person name="Daligault H."/>
            <person name="Lapidus A."/>
            <person name="Lucas S."/>
            <person name="Hammon N."/>
            <person name="Nolan M."/>
            <person name="Tice H."/>
            <person name="Cheng J.F."/>
            <person name="Han C."/>
            <person name="Tapia R."/>
            <person name="Goodwin L."/>
            <person name="Pitluck S."/>
            <person name="Liolios K."/>
            <person name="Ivanova N."/>
            <person name="Mavromatis K."/>
            <person name="Mikhailova N."/>
            <person name="Pati A."/>
            <person name="Chen A."/>
            <person name="Palaniappan K."/>
            <person name="Land M."/>
            <person name="Hauser L."/>
            <person name="Chang Y.J."/>
            <person name="Jeffries C.D."/>
            <person name="Rohde M."/>
            <person name="Spring S."/>
            <person name="Sikorski J."/>
            <person name="Goker M."/>
            <person name="Woyke T."/>
            <person name="Bristow J."/>
            <person name="Eisen J.A."/>
            <person name="Markowitz V."/>
            <person name="Hugenholtz P."/>
            <person name="Kyrpides N.C."/>
            <person name="Klenk H.P."/>
        </authorList>
    </citation>
    <scope>NUCLEOTIDE SEQUENCE [LARGE SCALE GENOMIC DNA]</scope>
    <source>
        <strain evidence="11">DSM 11571 / OCM 486 / SEBR 4847</strain>
    </source>
</reference>
<comment type="similarity">
    <text evidence="1">Belongs to the ATP-dependent AMP-binding enzyme family.</text>
</comment>
<dbReference type="Pfam" id="PF16177">
    <property type="entry name" value="ACAS_N"/>
    <property type="match status" value="1"/>
</dbReference>
<protein>
    <recommendedName>
        <fullName evidence="2 6">Acetate--CoA ligase</fullName>
        <ecNumber evidence="2 6">6.2.1.1</ecNumber>
    </recommendedName>
</protein>
<dbReference type="KEGG" id="mpi:Mpet_2627"/>
<keyword evidence="3 10" id="KW-0436">Ligase</keyword>
<keyword evidence="11" id="KW-1185">Reference proteome</keyword>
<dbReference type="AlphaFoldDB" id="E1RFR6"/>
<dbReference type="InterPro" id="IPR042099">
    <property type="entry name" value="ANL_N_sf"/>
</dbReference>
<dbReference type="GO" id="GO:0005829">
    <property type="term" value="C:cytosol"/>
    <property type="evidence" value="ECO:0007669"/>
    <property type="project" value="TreeGrafter"/>
</dbReference>
<dbReference type="InterPro" id="IPR045851">
    <property type="entry name" value="AMP-bd_C_sf"/>
</dbReference>